<accession>A0A8T0HME8</accession>
<evidence type="ECO:0000313" key="2">
    <source>
        <dbReference type="Proteomes" id="UP000822688"/>
    </source>
</evidence>
<dbReference type="Proteomes" id="UP000822688">
    <property type="component" value="Chromosome V"/>
</dbReference>
<evidence type="ECO:0000313" key="1">
    <source>
        <dbReference type="EMBL" id="KAG0571996.1"/>
    </source>
</evidence>
<proteinExistence type="predicted"/>
<protein>
    <submittedName>
        <fullName evidence="1">Uncharacterized protein</fullName>
    </submittedName>
</protein>
<sequence length="137" mass="16255">MSHPYQSRKALEEVKKRLEKSTTWHMRLEKSMTTRGNTMLPLPMWSRTKRMATHSRNRLQLLNSIEASAPRRLFGRTCHLQMSMWRIQWPSASGSNEATFGAIFPAFWIPWNRKELLGTYKFPPLWLQCWWGQFSLA</sequence>
<keyword evidence="2" id="KW-1185">Reference proteome</keyword>
<organism evidence="1 2">
    <name type="scientific">Ceratodon purpureus</name>
    <name type="common">Fire moss</name>
    <name type="synonym">Dicranum purpureum</name>
    <dbReference type="NCBI Taxonomy" id="3225"/>
    <lineage>
        <taxon>Eukaryota</taxon>
        <taxon>Viridiplantae</taxon>
        <taxon>Streptophyta</taxon>
        <taxon>Embryophyta</taxon>
        <taxon>Bryophyta</taxon>
        <taxon>Bryophytina</taxon>
        <taxon>Bryopsida</taxon>
        <taxon>Dicranidae</taxon>
        <taxon>Pseudoditrichales</taxon>
        <taxon>Ditrichaceae</taxon>
        <taxon>Ceratodon</taxon>
    </lineage>
</organism>
<dbReference type="AlphaFoldDB" id="A0A8T0HME8"/>
<reference evidence="1" key="1">
    <citation type="submission" date="2020-06" db="EMBL/GenBank/DDBJ databases">
        <title>WGS assembly of Ceratodon purpureus strain R40.</title>
        <authorList>
            <person name="Carey S.B."/>
            <person name="Jenkins J."/>
            <person name="Shu S."/>
            <person name="Lovell J.T."/>
            <person name="Sreedasyam A."/>
            <person name="Maumus F."/>
            <person name="Tiley G.P."/>
            <person name="Fernandez-Pozo N."/>
            <person name="Barry K."/>
            <person name="Chen C."/>
            <person name="Wang M."/>
            <person name="Lipzen A."/>
            <person name="Daum C."/>
            <person name="Saski C.A."/>
            <person name="Payton A.C."/>
            <person name="Mcbreen J.C."/>
            <person name="Conrad R.E."/>
            <person name="Kollar L.M."/>
            <person name="Olsson S."/>
            <person name="Huttunen S."/>
            <person name="Landis J.B."/>
            <person name="Wickett N.J."/>
            <person name="Johnson M.G."/>
            <person name="Rensing S.A."/>
            <person name="Grimwood J."/>
            <person name="Schmutz J."/>
            <person name="Mcdaniel S.F."/>
        </authorList>
    </citation>
    <scope>NUCLEOTIDE SEQUENCE</scope>
    <source>
        <strain evidence="1">R40</strain>
    </source>
</reference>
<gene>
    <name evidence="1" type="ORF">KC19_VG060200</name>
</gene>
<name>A0A8T0HME8_CERPU</name>
<comment type="caution">
    <text evidence="1">The sequence shown here is derived from an EMBL/GenBank/DDBJ whole genome shotgun (WGS) entry which is preliminary data.</text>
</comment>
<dbReference type="EMBL" id="CM026426">
    <property type="protein sequence ID" value="KAG0571996.1"/>
    <property type="molecule type" value="Genomic_DNA"/>
</dbReference>